<evidence type="ECO:0000259" key="12">
    <source>
        <dbReference type="PROSITE" id="PS50880"/>
    </source>
</evidence>
<dbReference type="PANTHER" id="PTHR45866">
    <property type="entry name" value="DNA GYRASE/TOPOISOMERASE SUBUNIT B"/>
    <property type="match status" value="1"/>
</dbReference>
<comment type="similarity">
    <text evidence="3">Belongs to the type II topoisomerase GyrB family.</text>
</comment>
<dbReference type="InterPro" id="IPR002288">
    <property type="entry name" value="DNA_gyrase_B_C"/>
</dbReference>
<dbReference type="SUPFAM" id="SSF56719">
    <property type="entry name" value="Type II DNA topoisomerase"/>
    <property type="match status" value="1"/>
</dbReference>
<dbReference type="InterPro" id="IPR036890">
    <property type="entry name" value="HATPase_C_sf"/>
</dbReference>
<dbReference type="Pfam" id="PF00986">
    <property type="entry name" value="DNA_gyraseB_C"/>
    <property type="match status" value="1"/>
</dbReference>
<evidence type="ECO:0000256" key="10">
    <source>
        <dbReference type="ARBA" id="ARBA00023125"/>
    </source>
</evidence>
<feature type="domain" description="Toprim" evidence="12">
    <location>
        <begin position="466"/>
        <end position="580"/>
    </location>
</feature>
<evidence type="ECO:0000256" key="8">
    <source>
        <dbReference type="ARBA" id="ARBA00022842"/>
    </source>
</evidence>
<dbReference type="InterPro" id="IPR014721">
    <property type="entry name" value="Ribsml_uS5_D2-typ_fold_subgr"/>
</dbReference>
<evidence type="ECO:0000256" key="6">
    <source>
        <dbReference type="ARBA" id="ARBA00022741"/>
    </source>
</evidence>
<dbReference type="SMART" id="SM00433">
    <property type="entry name" value="TOP2c"/>
    <property type="match status" value="1"/>
</dbReference>
<dbReference type="InterPro" id="IPR013506">
    <property type="entry name" value="Topo_IIA_bsu_dom2"/>
</dbReference>
<dbReference type="Gene3D" id="3.40.50.670">
    <property type="match status" value="1"/>
</dbReference>
<keyword evidence="10" id="KW-0238">DNA-binding</keyword>
<evidence type="ECO:0000256" key="3">
    <source>
        <dbReference type="ARBA" id="ARBA00010708"/>
    </source>
</evidence>
<evidence type="ECO:0000256" key="5">
    <source>
        <dbReference type="ARBA" id="ARBA00022723"/>
    </source>
</evidence>
<dbReference type="CDD" id="cd16928">
    <property type="entry name" value="HATPase_GyrB-like"/>
    <property type="match status" value="1"/>
</dbReference>
<dbReference type="CDD" id="cd00822">
    <property type="entry name" value="TopoII_Trans_DNA_gyrase"/>
    <property type="match status" value="1"/>
</dbReference>
<evidence type="ECO:0000256" key="2">
    <source>
        <dbReference type="ARBA" id="ARBA00001946"/>
    </source>
</evidence>
<evidence type="ECO:0000256" key="7">
    <source>
        <dbReference type="ARBA" id="ARBA00022840"/>
    </source>
</evidence>
<dbReference type="GO" id="GO:0005524">
    <property type="term" value="F:ATP binding"/>
    <property type="evidence" value="ECO:0007669"/>
    <property type="project" value="UniProtKB-KW"/>
</dbReference>
<dbReference type="Pfam" id="PF02518">
    <property type="entry name" value="HATPase_c"/>
    <property type="match status" value="1"/>
</dbReference>
<evidence type="ECO:0000313" key="13">
    <source>
        <dbReference type="EMBL" id="CAB4667550.1"/>
    </source>
</evidence>
<reference evidence="13" key="1">
    <citation type="submission" date="2020-05" db="EMBL/GenBank/DDBJ databases">
        <authorList>
            <person name="Chiriac C."/>
            <person name="Salcher M."/>
            <person name="Ghai R."/>
            <person name="Kavagutti S V."/>
        </authorList>
    </citation>
    <scope>NUCLEOTIDE SEQUENCE</scope>
</reference>
<dbReference type="FunFam" id="3.40.50.670:FF:000002">
    <property type="entry name" value="DNA gyrase subunit B"/>
    <property type="match status" value="1"/>
</dbReference>
<keyword evidence="6" id="KW-0547">Nucleotide-binding</keyword>
<dbReference type="EC" id="5.6.2.2" evidence="4"/>
<dbReference type="GO" id="GO:0006265">
    <property type="term" value="P:DNA topological change"/>
    <property type="evidence" value="ECO:0007669"/>
    <property type="project" value="InterPro"/>
</dbReference>
<dbReference type="NCBIfam" id="NF004189">
    <property type="entry name" value="PRK05644.1"/>
    <property type="match status" value="1"/>
</dbReference>
<dbReference type="InterPro" id="IPR000565">
    <property type="entry name" value="Topo_IIA_B"/>
</dbReference>
<keyword evidence="7" id="KW-0067">ATP-binding</keyword>
<name>A0A6J6M0E5_9ZZZZ</name>
<gene>
    <name evidence="13" type="ORF">UFOPK2288_00846</name>
</gene>
<dbReference type="FunFam" id="3.30.565.10:FF:000088">
    <property type="entry name" value="DNA topoisomerase (ATP-hydrolyzing)"/>
    <property type="match status" value="1"/>
</dbReference>
<evidence type="ECO:0000256" key="1">
    <source>
        <dbReference type="ARBA" id="ARBA00000185"/>
    </source>
</evidence>
<accession>A0A6J6M0E5</accession>
<dbReference type="InterPro" id="IPR003594">
    <property type="entry name" value="HATPase_dom"/>
</dbReference>
<dbReference type="PANTHER" id="PTHR45866:SF1">
    <property type="entry name" value="DNA GYRASE SUBUNIT B, MITOCHONDRIAL"/>
    <property type="match status" value="1"/>
</dbReference>
<keyword evidence="11" id="KW-0413">Isomerase</keyword>
<dbReference type="GO" id="GO:0046872">
    <property type="term" value="F:metal ion binding"/>
    <property type="evidence" value="ECO:0007669"/>
    <property type="project" value="UniProtKB-KW"/>
</dbReference>
<dbReference type="SUPFAM" id="SSF55874">
    <property type="entry name" value="ATPase domain of HSP90 chaperone/DNA topoisomerase II/histidine kinase"/>
    <property type="match status" value="1"/>
</dbReference>
<dbReference type="InterPro" id="IPR013759">
    <property type="entry name" value="Topo_IIA_B_C"/>
</dbReference>
<dbReference type="GO" id="GO:0003677">
    <property type="term" value="F:DNA binding"/>
    <property type="evidence" value="ECO:0007669"/>
    <property type="project" value="UniProtKB-KW"/>
</dbReference>
<organism evidence="13">
    <name type="scientific">freshwater metagenome</name>
    <dbReference type="NCBI Taxonomy" id="449393"/>
    <lineage>
        <taxon>unclassified sequences</taxon>
        <taxon>metagenomes</taxon>
        <taxon>ecological metagenomes</taxon>
    </lineage>
</organism>
<proteinExistence type="inferred from homology"/>
<evidence type="ECO:0000256" key="11">
    <source>
        <dbReference type="ARBA" id="ARBA00023235"/>
    </source>
</evidence>
<dbReference type="EMBL" id="CAEZWS010000041">
    <property type="protein sequence ID" value="CAB4667550.1"/>
    <property type="molecule type" value="Genomic_DNA"/>
</dbReference>
<protein>
    <recommendedName>
        <fullName evidence="4">DNA topoisomerase (ATP-hydrolyzing)</fullName>
        <ecNumber evidence="4">5.6.2.2</ecNumber>
    </recommendedName>
</protein>
<dbReference type="Gene3D" id="3.30.565.10">
    <property type="entry name" value="Histidine kinase-like ATPase, C-terminal domain"/>
    <property type="match status" value="1"/>
</dbReference>
<dbReference type="InterPro" id="IPR020568">
    <property type="entry name" value="Ribosomal_Su5_D2-typ_SF"/>
</dbReference>
<dbReference type="Gene3D" id="3.30.230.10">
    <property type="match status" value="1"/>
</dbReference>
<dbReference type="Pfam" id="PF00204">
    <property type="entry name" value="DNA_gyraseB"/>
    <property type="match status" value="1"/>
</dbReference>
<evidence type="ECO:0000256" key="9">
    <source>
        <dbReference type="ARBA" id="ARBA00023029"/>
    </source>
</evidence>
<dbReference type="InterPro" id="IPR001241">
    <property type="entry name" value="Topo_IIA"/>
</dbReference>
<comment type="cofactor">
    <cofactor evidence="2">
        <name>Mg(2+)</name>
        <dbReference type="ChEBI" id="CHEBI:18420"/>
    </cofactor>
</comment>
<evidence type="ECO:0000256" key="4">
    <source>
        <dbReference type="ARBA" id="ARBA00012895"/>
    </source>
</evidence>
<dbReference type="PRINTS" id="PR00418">
    <property type="entry name" value="TPI2FAMILY"/>
</dbReference>
<dbReference type="SUPFAM" id="SSF54211">
    <property type="entry name" value="Ribosomal protein S5 domain 2-like"/>
    <property type="match status" value="1"/>
</dbReference>
<dbReference type="SMART" id="SM00387">
    <property type="entry name" value="HATPase_c"/>
    <property type="match status" value="1"/>
</dbReference>
<dbReference type="PROSITE" id="PS50880">
    <property type="entry name" value="TOPRIM"/>
    <property type="match status" value="1"/>
</dbReference>
<keyword evidence="9" id="KW-0799">Topoisomerase</keyword>
<sequence>MASKDNDSIEASYTAKDLAVLEGLDAVRKRPGMYIGSTDSRGLMHCLWEIIDNSVDEALAGHCKKIEINLESDGSVEVHDDGRGIPVDKEPKTGLTGVEVVLTKLHAGGKFGGGSYAASGGLHGVGASVVNALASRLDAEVDRDGKIYWMSFQRGAAGIFDGEGPKAPFTPSSGLRVVGKVPHKVTGTRIKWWSDKQIFLKEAELELEEIYSRARQTSYLVPGLTLIVNDNRTKTKTTETFFHKGGISEYCTFLQPDEAVGDVIRLTGSGHYQETVPVLDDQGHMVSTEVERDMGVDIAMKWGNGFETTARSFVNIIATPKGGSHMLGFERAITKAFNEALRSTKTLKNSEADVIKDDIMEGLTAVVTVRMSEPQFEGQTKEVLGTAAATRIVASVVADEMKAFFATTKRIDKANGRLILEKVAAASRTRISARAHKDLQRRKNALENSSLPTKLSDCRSEDVSRTELFIVEGESALGTTKAARNSEFQAILPIRGKILNVQKASLSQMLDNTECASIIQVIGAGSGRSFELDDARYGRIILMSDADVDGAHIRCLLLTLLYRYMRPLIDAGRVFAAIPPLHRIEVMGSGGKKGDFHYTYSDDEMKKVLADLTKAGKKWKEPLQRYKGLGEMDADQLRETTMDPDHRTLRRVSVKDAIAADAMFELLMGNDVAPRKEFISTAEIDRERIDA</sequence>
<dbReference type="AlphaFoldDB" id="A0A6J6M0E5"/>
<dbReference type="PRINTS" id="PR01159">
    <property type="entry name" value="DNAGYRASEB"/>
</dbReference>
<keyword evidence="8" id="KW-0460">Magnesium</keyword>
<dbReference type="GO" id="GO:0003918">
    <property type="term" value="F:DNA topoisomerase type II (double strand cut, ATP-hydrolyzing) activity"/>
    <property type="evidence" value="ECO:0007669"/>
    <property type="project" value="UniProtKB-EC"/>
</dbReference>
<dbReference type="Pfam" id="PF01751">
    <property type="entry name" value="Toprim"/>
    <property type="match status" value="1"/>
</dbReference>
<dbReference type="InterPro" id="IPR006171">
    <property type="entry name" value="TOPRIM_dom"/>
</dbReference>
<dbReference type="InterPro" id="IPR013760">
    <property type="entry name" value="Topo_IIA-like_dom_sf"/>
</dbReference>
<keyword evidence="5" id="KW-0479">Metal-binding</keyword>
<comment type="catalytic activity">
    <reaction evidence="1">
        <text>ATP-dependent breakage, passage and rejoining of double-stranded DNA.</text>
        <dbReference type="EC" id="5.6.2.2"/>
    </reaction>
</comment>